<evidence type="ECO:0000313" key="1">
    <source>
        <dbReference type="EMBL" id="CAB4615526.1"/>
    </source>
</evidence>
<evidence type="ECO:0000313" key="2">
    <source>
        <dbReference type="EMBL" id="CAB4893031.1"/>
    </source>
</evidence>
<dbReference type="EMBL" id="CAEZVB010000008">
    <property type="protein sequence ID" value="CAB4615526.1"/>
    <property type="molecule type" value="Genomic_DNA"/>
</dbReference>
<dbReference type="Pfam" id="PF02515">
    <property type="entry name" value="CoA_transf_3"/>
    <property type="match status" value="2"/>
</dbReference>
<dbReference type="EMBL" id="CAFBMO010000001">
    <property type="protein sequence ID" value="CAB4893031.1"/>
    <property type="molecule type" value="Genomic_DNA"/>
</dbReference>
<protein>
    <submittedName>
        <fullName evidence="1">Unannotated protein</fullName>
    </submittedName>
</protein>
<accession>A0A6J6HR82</accession>
<name>A0A6J6HR82_9ZZZZ</name>
<dbReference type="SUPFAM" id="SSF89796">
    <property type="entry name" value="CoA-transferase family III (CaiB/BaiF)"/>
    <property type="match status" value="2"/>
</dbReference>
<dbReference type="GO" id="GO:0003824">
    <property type="term" value="F:catalytic activity"/>
    <property type="evidence" value="ECO:0007669"/>
    <property type="project" value="InterPro"/>
</dbReference>
<dbReference type="Gene3D" id="3.40.50.10540">
    <property type="entry name" value="Crotonobetainyl-coa:carnitine coa-transferase, domain 1"/>
    <property type="match status" value="2"/>
</dbReference>
<dbReference type="InterPro" id="IPR003673">
    <property type="entry name" value="CoA-Trfase_fam_III"/>
</dbReference>
<dbReference type="PANTHER" id="PTHR48228:SF5">
    <property type="entry name" value="ALPHA-METHYLACYL-COA RACEMASE"/>
    <property type="match status" value="1"/>
</dbReference>
<dbReference type="InterPro" id="IPR050509">
    <property type="entry name" value="CoA-transferase_III"/>
</dbReference>
<dbReference type="InterPro" id="IPR023606">
    <property type="entry name" value="CoA-Trfase_III_dom_1_sf"/>
</dbReference>
<reference evidence="1" key="1">
    <citation type="submission" date="2020-05" db="EMBL/GenBank/DDBJ databases">
        <authorList>
            <person name="Chiriac C."/>
            <person name="Salcher M."/>
            <person name="Ghai R."/>
            <person name="Kavagutti S V."/>
        </authorList>
    </citation>
    <scope>NUCLEOTIDE SEQUENCE</scope>
</reference>
<gene>
    <name evidence="1" type="ORF">UFOPK1908_00348</name>
    <name evidence="2" type="ORF">UFOPK3576_00018</name>
</gene>
<dbReference type="AlphaFoldDB" id="A0A6J6HR82"/>
<organism evidence="1">
    <name type="scientific">freshwater metagenome</name>
    <dbReference type="NCBI Taxonomy" id="449393"/>
    <lineage>
        <taxon>unclassified sequences</taxon>
        <taxon>metagenomes</taxon>
        <taxon>ecological metagenomes</taxon>
    </lineage>
</organism>
<dbReference type="PANTHER" id="PTHR48228">
    <property type="entry name" value="SUCCINYL-COA--D-CITRAMALATE COA-TRANSFERASE"/>
    <property type="match status" value="1"/>
</dbReference>
<proteinExistence type="predicted"/>
<sequence length="750" mass="80471">MQTGILNDVRIVDLSDGIAGPTATMVLAEAGADVVLVEPPGGVTTRSLPGFKTWNRSKQSVVLDVHESAGRERLDALLAGADVLVHSLSPTKARELGLDDASLAAAHPHLIACSVLAWPANHPDAELPVDDLLALARMGVLDEQQGLREGPIYVRFPLGSWGAVWLAAMGIMARLIVRGRTGSAGPIHTSLVQGALIPMMMHWSRAETPSDALRIGMPKGNMQASLFECSDGRWVHAMQPAPWGTPLMDEALGELGPEAVEEGATLAATGLWGDMTLVRKAFLRRTAQAWLDNAWANDRPAQGAFEVGAILGDEQARINRYVIELDDPEAGRITVPGLPLTLDPPTQVRWPAPALGQHQDAAGADWAPREAPVAEATSQRYPLAGLKVLDFGNYLAGPLGPMLLADLGADVIKVEATTGDPMRWGDWPFAGCQRGKRTIAVDLKSPDSRPVLESLVRWADVVHHNLRMPAARRLGLDSASLRKINPDLVFCHTSSYGPKGPRADWPGYDQLFQSSCGWEVAGAGEGNRPMWHRFGFMDHQCAMSSVVSTLLAVYERDRTGRAIDVAGSLLGPGVLTTSETYLQADGTLAPMARLDHDQMVTTPGARLLICSDAWIAVAAHRDDQVARLCEVLGVVAPDSLPKAAADRASGELLHALAAADVPAELVRLDNKNSFFDDPANQEIGLVVSYQHGAWGRLEQPGAMWDFGDLDTRFDYAPPLLGEHTVEVLREIGFDEAGIDGLLAAQVVKTA</sequence>